<protein>
    <submittedName>
        <fullName evidence="2">Uncharacterized protein</fullName>
    </submittedName>
</protein>
<organism evidence="2 3">
    <name type="scientific">Anaerosacchariphilus polymeriproducens</name>
    <dbReference type="NCBI Taxonomy" id="1812858"/>
    <lineage>
        <taxon>Bacteria</taxon>
        <taxon>Bacillati</taxon>
        <taxon>Bacillota</taxon>
        <taxon>Clostridia</taxon>
        <taxon>Lachnospirales</taxon>
        <taxon>Lachnospiraceae</taxon>
        <taxon>Anaerosacchariphilus</taxon>
    </lineage>
</organism>
<feature type="region of interest" description="Disordered" evidence="1">
    <location>
        <begin position="1"/>
        <end position="26"/>
    </location>
</feature>
<keyword evidence="3" id="KW-1185">Reference proteome</keyword>
<evidence type="ECO:0000256" key="1">
    <source>
        <dbReference type="SAM" id="MobiDB-lite"/>
    </source>
</evidence>
<dbReference type="OrthoDB" id="6010489at2"/>
<proteinExistence type="predicted"/>
<dbReference type="AlphaFoldDB" id="A0A371ATG6"/>
<comment type="caution">
    <text evidence="2">The sequence shown here is derived from an EMBL/GenBank/DDBJ whole genome shotgun (WGS) entry which is preliminary data.</text>
</comment>
<evidence type="ECO:0000313" key="3">
    <source>
        <dbReference type="Proteomes" id="UP000255036"/>
    </source>
</evidence>
<name>A0A371ATG6_9FIRM</name>
<dbReference type="EMBL" id="QRCT01000048">
    <property type="protein sequence ID" value="RDU22770.1"/>
    <property type="molecule type" value="Genomic_DNA"/>
</dbReference>
<dbReference type="Proteomes" id="UP000255036">
    <property type="component" value="Unassembled WGS sequence"/>
</dbReference>
<reference evidence="2 3" key="1">
    <citation type="submission" date="2018-07" db="EMBL/GenBank/DDBJ databases">
        <title>Anaerosacharophilus polymeroproducens gen. nov. sp. nov., an anaerobic bacterium isolated from salt field.</title>
        <authorList>
            <person name="Kim W."/>
            <person name="Yang S.-H."/>
            <person name="Oh J."/>
            <person name="Lee J.-H."/>
            <person name="Kwon K.K."/>
        </authorList>
    </citation>
    <scope>NUCLEOTIDE SEQUENCE [LARGE SCALE GENOMIC DNA]</scope>
    <source>
        <strain evidence="2 3">MCWD5</strain>
    </source>
</reference>
<sequence>MSRPSKPYAVISSENKAHRTKRELKQREEGEKALISGVALKEHDNVKKNLIAHKEFKRLSDIFKRIEKNDAVYEGVINRYCLIFAECMEFEEKREKFYQQICDFEENSGAAMEKGELTQGEYYKIQMQMQKTLIDIDKQVQTKRKMLLDIEKENVMTIAAALRSIPKKEEPKNNALLKALNDG</sequence>
<accession>A0A371ATG6</accession>
<dbReference type="RefSeq" id="WP_115482704.1">
    <property type="nucleotide sequence ID" value="NZ_QRCT01000048.1"/>
</dbReference>
<evidence type="ECO:0000313" key="2">
    <source>
        <dbReference type="EMBL" id="RDU22770.1"/>
    </source>
</evidence>
<gene>
    <name evidence="2" type="ORF">DWV06_13455</name>
</gene>